<protein>
    <recommendedName>
        <fullName evidence="9">Suppressor of anucleate metulae protein B</fullName>
    </recommendedName>
</protein>
<dbReference type="SUPFAM" id="SSF144232">
    <property type="entry name" value="HIT/MYND zinc finger-like"/>
    <property type="match status" value="1"/>
</dbReference>
<feature type="domain" description="SET" evidence="5">
    <location>
        <begin position="359"/>
        <end position="503"/>
    </location>
</feature>
<evidence type="ECO:0000256" key="2">
    <source>
        <dbReference type="ARBA" id="ARBA00022771"/>
    </source>
</evidence>
<dbReference type="Proteomes" id="UP001172102">
    <property type="component" value="Unassembled WGS sequence"/>
</dbReference>
<dbReference type="InterPro" id="IPR053185">
    <property type="entry name" value="SET_domain_protein"/>
</dbReference>
<dbReference type="EMBL" id="JAUKUA010000003">
    <property type="protein sequence ID" value="KAK0719192.1"/>
    <property type="molecule type" value="Genomic_DNA"/>
</dbReference>
<evidence type="ECO:0000256" key="1">
    <source>
        <dbReference type="ARBA" id="ARBA00022723"/>
    </source>
</evidence>
<comment type="caution">
    <text evidence="7">The sequence shown here is derived from an EMBL/GenBank/DDBJ whole genome shotgun (WGS) entry which is preliminary data.</text>
</comment>
<dbReference type="InterPro" id="IPR001214">
    <property type="entry name" value="SET_dom"/>
</dbReference>
<reference evidence="7" key="1">
    <citation type="submission" date="2023-06" db="EMBL/GenBank/DDBJ databases">
        <title>Genome-scale phylogeny and comparative genomics of the fungal order Sordariales.</title>
        <authorList>
            <consortium name="Lawrence Berkeley National Laboratory"/>
            <person name="Hensen N."/>
            <person name="Bonometti L."/>
            <person name="Westerberg I."/>
            <person name="Brannstrom I.O."/>
            <person name="Guillou S."/>
            <person name="Cros-Aarteil S."/>
            <person name="Calhoun S."/>
            <person name="Haridas S."/>
            <person name="Kuo A."/>
            <person name="Mondo S."/>
            <person name="Pangilinan J."/>
            <person name="Riley R."/>
            <person name="Labutti K."/>
            <person name="Andreopoulos B."/>
            <person name="Lipzen A."/>
            <person name="Chen C."/>
            <person name="Yanf M."/>
            <person name="Daum C."/>
            <person name="Ng V."/>
            <person name="Clum A."/>
            <person name="Steindorff A."/>
            <person name="Ohm R."/>
            <person name="Martin F."/>
            <person name="Silar P."/>
            <person name="Natvig D."/>
            <person name="Lalanne C."/>
            <person name="Gautier V."/>
            <person name="Ament-Velasquez S.L."/>
            <person name="Kruys A."/>
            <person name="Hutchinson M.I."/>
            <person name="Powell A.J."/>
            <person name="Barry K."/>
            <person name="Miller A.N."/>
            <person name="Grigoriev I.V."/>
            <person name="Debuchy R."/>
            <person name="Gladieux P."/>
            <person name="Thoren M.H."/>
            <person name="Johannesson H."/>
        </authorList>
    </citation>
    <scope>NUCLEOTIDE SEQUENCE</scope>
    <source>
        <strain evidence="7">SMH4607-1</strain>
    </source>
</reference>
<dbReference type="PANTHER" id="PTHR47332">
    <property type="entry name" value="SET DOMAIN-CONTAINING PROTEIN 5"/>
    <property type="match status" value="1"/>
</dbReference>
<feature type="domain" description="MYND-type" evidence="6">
    <location>
        <begin position="21"/>
        <end position="68"/>
    </location>
</feature>
<accession>A0AA40ANP9</accession>
<dbReference type="SMART" id="SM00317">
    <property type="entry name" value="SET"/>
    <property type="match status" value="1"/>
</dbReference>
<dbReference type="PROSITE" id="PS50865">
    <property type="entry name" value="ZF_MYND_2"/>
    <property type="match status" value="1"/>
</dbReference>
<dbReference type="CDD" id="cd20071">
    <property type="entry name" value="SET_SMYD"/>
    <property type="match status" value="1"/>
</dbReference>
<dbReference type="InterPro" id="IPR046341">
    <property type="entry name" value="SET_dom_sf"/>
</dbReference>
<evidence type="ECO:0008006" key="9">
    <source>
        <dbReference type="Google" id="ProtNLM"/>
    </source>
</evidence>
<evidence type="ECO:0000313" key="7">
    <source>
        <dbReference type="EMBL" id="KAK0719192.1"/>
    </source>
</evidence>
<evidence type="ECO:0000256" key="3">
    <source>
        <dbReference type="ARBA" id="ARBA00022833"/>
    </source>
</evidence>
<dbReference type="Gene3D" id="2.170.270.10">
    <property type="entry name" value="SET domain"/>
    <property type="match status" value="1"/>
</dbReference>
<keyword evidence="2 4" id="KW-0863">Zinc-finger</keyword>
<evidence type="ECO:0000313" key="8">
    <source>
        <dbReference type="Proteomes" id="UP001172102"/>
    </source>
</evidence>
<dbReference type="PANTHER" id="PTHR47332:SF2">
    <property type="entry name" value="SET-6"/>
    <property type="match status" value="1"/>
</dbReference>
<proteinExistence type="predicted"/>
<dbReference type="Pfam" id="PF00856">
    <property type="entry name" value="SET"/>
    <property type="match status" value="1"/>
</dbReference>
<evidence type="ECO:0000259" key="6">
    <source>
        <dbReference type="PROSITE" id="PS50865"/>
    </source>
</evidence>
<dbReference type="PROSITE" id="PS50280">
    <property type="entry name" value="SET"/>
    <property type="match status" value="1"/>
</dbReference>
<keyword evidence="3" id="KW-0862">Zinc</keyword>
<organism evidence="7 8">
    <name type="scientific">Lasiosphaeris hirsuta</name>
    <dbReference type="NCBI Taxonomy" id="260670"/>
    <lineage>
        <taxon>Eukaryota</taxon>
        <taxon>Fungi</taxon>
        <taxon>Dikarya</taxon>
        <taxon>Ascomycota</taxon>
        <taxon>Pezizomycotina</taxon>
        <taxon>Sordariomycetes</taxon>
        <taxon>Sordariomycetidae</taxon>
        <taxon>Sordariales</taxon>
        <taxon>Lasiosphaeriaceae</taxon>
        <taxon>Lasiosphaeris</taxon>
    </lineage>
</organism>
<keyword evidence="1" id="KW-0479">Metal-binding</keyword>
<gene>
    <name evidence="7" type="ORF">B0H67DRAFT_572641</name>
</gene>
<name>A0AA40ANP9_9PEZI</name>
<evidence type="ECO:0000256" key="4">
    <source>
        <dbReference type="PROSITE-ProRule" id="PRU00134"/>
    </source>
</evidence>
<dbReference type="Pfam" id="PF01753">
    <property type="entry name" value="zf-MYND"/>
    <property type="match status" value="1"/>
</dbReference>
<sequence length="681" mass="76291">MMATTTPTDELRDGGSRCNRCNRCLKATTNNCGGCSGAPAYDKSPVRRVFYCDRNCQKADWDRHKTECRDLQSRKALRRAGIVLKAAMCQIRKNAYPLPVAAVRNDAEQITLKVSAGKGADRLHPFPALLQDDAGLLEAVLLYESSAEAMVYLCNLVRALLDGLYTSILEVDVLPTSCKLRISTTTTTTTTDTDTPKDVSHYVYRVALKNKEIWVLDITGAQHGYPDTLFPWSEYTQERCGKINRQRSLGFYRNQPKYLLNEAQRGAEGTAMADERALAQALDTEIPKWGAEYGGKFTSLLKSSEVDFQAAKDRFLDQVEAHVQFSLARISPNDSSTAKKQSQAVQAKQEKTRTPTQKSRWYCTKAVPGKGQAMVATANIPRGTRILSETPIFRVPRDEHNHYTLERIIAREVERLSTGRSERFFALHNAHGNNHSPALGIARTNALPLGPDAAEGGIFLEASRINHSCRQNAQNTWNANLGKITIHAVRDIKEGEEITISYLSTFENYAVRHPRLRDTFHFTCACELCALPVMLRRQSDRRLDRITRLDGQIGDGVHIVSTPLSCLRDAHELLRLLEEEGITDARVARVYYDALQIAIAHGDQARARVFAQRAYAARVVVEGEDSPNAARVRKYAERPAAHRLFGTTMKWRQAVTKIPLGLNGDEFENWLWKKAKGRLSS</sequence>
<dbReference type="GO" id="GO:0008270">
    <property type="term" value="F:zinc ion binding"/>
    <property type="evidence" value="ECO:0007669"/>
    <property type="project" value="UniProtKB-KW"/>
</dbReference>
<evidence type="ECO:0000259" key="5">
    <source>
        <dbReference type="PROSITE" id="PS50280"/>
    </source>
</evidence>
<dbReference type="AlphaFoldDB" id="A0AA40ANP9"/>
<keyword evidence="8" id="KW-1185">Reference proteome</keyword>
<dbReference type="Gene3D" id="6.10.140.2220">
    <property type="match status" value="1"/>
</dbReference>
<dbReference type="InterPro" id="IPR002893">
    <property type="entry name" value="Znf_MYND"/>
</dbReference>
<dbReference type="SUPFAM" id="SSF82199">
    <property type="entry name" value="SET domain"/>
    <property type="match status" value="1"/>
</dbReference>